<name>A0ABT1JM42_ACTCY</name>
<organism evidence="2 3">
    <name type="scientific">Actinoalloteichus caeruleus DSM 43889</name>
    <dbReference type="NCBI Taxonomy" id="1120930"/>
    <lineage>
        <taxon>Bacteria</taxon>
        <taxon>Bacillati</taxon>
        <taxon>Actinomycetota</taxon>
        <taxon>Actinomycetes</taxon>
        <taxon>Pseudonocardiales</taxon>
        <taxon>Pseudonocardiaceae</taxon>
        <taxon>Actinoalloteichus</taxon>
        <taxon>Actinoalloteichus cyanogriseus</taxon>
    </lineage>
</organism>
<dbReference type="PROSITE" id="PS51257">
    <property type="entry name" value="PROKAR_LIPOPROTEIN"/>
    <property type="match status" value="1"/>
</dbReference>
<evidence type="ECO:0000313" key="3">
    <source>
        <dbReference type="Proteomes" id="UP000791080"/>
    </source>
</evidence>
<protein>
    <recommendedName>
        <fullName evidence="4">DUF3558 domain-containing protein</fullName>
    </recommendedName>
</protein>
<evidence type="ECO:0008006" key="4">
    <source>
        <dbReference type="Google" id="ProtNLM"/>
    </source>
</evidence>
<feature type="signal peptide" evidence="1">
    <location>
        <begin position="1"/>
        <end position="29"/>
    </location>
</feature>
<proteinExistence type="predicted"/>
<accession>A0ABT1JM42</accession>
<keyword evidence="3" id="KW-1185">Reference proteome</keyword>
<feature type="chain" id="PRO_5046662993" description="DUF3558 domain-containing protein" evidence="1">
    <location>
        <begin position="30"/>
        <end position="195"/>
    </location>
</feature>
<evidence type="ECO:0000313" key="2">
    <source>
        <dbReference type="EMBL" id="MCP2333592.1"/>
    </source>
</evidence>
<evidence type="ECO:0000256" key="1">
    <source>
        <dbReference type="SAM" id="SignalP"/>
    </source>
</evidence>
<dbReference type="InterPro" id="IPR024520">
    <property type="entry name" value="DUF3558"/>
</dbReference>
<dbReference type="Proteomes" id="UP000791080">
    <property type="component" value="Unassembled WGS sequence"/>
</dbReference>
<gene>
    <name evidence="2" type="ORF">G443_003862</name>
</gene>
<sequence length="195" mass="19138">MRDASRAGTTTAALSCLAVSVLLVSSCGAVELGTAAPVDAPAAIAPGGSGGPAATSAAGGAPGAGRLASLDPCELFTEDELRDVGLDPASGEYSSVLNSCDFLAAERGDPGVIVDVAVGEAAESLNLDQYTVVDISVGGLRGYRITDDIWCQVILSSDSAGYVSLGAESETSTAACDVIDPLAESVAATLSAGAP</sequence>
<dbReference type="RefSeq" id="WP_026419396.1">
    <property type="nucleotide sequence ID" value="NZ_AUBJ02000001.1"/>
</dbReference>
<dbReference type="Pfam" id="PF12079">
    <property type="entry name" value="DUF3558"/>
    <property type="match status" value="1"/>
</dbReference>
<keyword evidence="1" id="KW-0732">Signal</keyword>
<reference evidence="2 3" key="1">
    <citation type="submission" date="2022-06" db="EMBL/GenBank/DDBJ databases">
        <title>Genomic Encyclopedia of Type Strains, Phase I: the one thousand microbial genomes (KMG-I) project.</title>
        <authorList>
            <person name="Kyrpides N."/>
        </authorList>
    </citation>
    <scope>NUCLEOTIDE SEQUENCE [LARGE SCALE GENOMIC DNA]</scope>
    <source>
        <strain evidence="2 3">DSM 43889</strain>
    </source>
</reference>
<comment type="caution">
    <text evidence="2">The sequence shown here is derived from an EMBL/GenBank/DDBJ whole genome shotgun (WGS) entry which is preliminary data.</text>
</comment>
<dbReference type="EMBL" id="AUBJ02000001">
    <property type="protein sequence ID" value="MCP2333592.1"/>
    <property type="molecule type" value="Genomic_DNA"/>
</dbReference>